<dbReference type="EMBL" id="JAUSUG010000004">
    <property type="protein sequence ID" value="MDQ0253983.1"/>
    <property type="molecule type" value="Genomic_DNA"/>
</dbReference>
<gene>
    <name evidence="4" type="ORF">J2S74_001356</name>
</gene>
<comment type="similarity">
    <text evidence="1">Belongs to the FAH family.</text>
</comment>
<evidence type="ECO:0000313" key="4">
    <source>
        <dbReference type="EMBL" id="MDQ0253983.1"/>
    </source>
</evidence>
<keyword evidence="2" id="KW-0479">Metal-binding</keyword>
<dbReference type="PANTHER" id="PTHR11820:SF7">
    <property type="entry name" value="ACYLPYRUVASE FAHD1, MITOCHONDRIAL"/>
    <property type="match status" value="1"/>
</dbReference>
<dbReference type="SUPFAM" id="SSF56529">
    <property type="entry name" value="FAH"/>
    <property type="match status" value="1"/>
</dbReference>
<name>A0ABT9ZRW9_9BACI</name>
<dbReference type="Proteomes" id="UP001230005">
    <property type="component" value="Unassembled WGS sequence"/>
</dbReference>
<proteinExistence type="inferred from homology"/>
<organism evidence="4 5">
    <name type="scientific">Evansella vedderi</name>
    <dbReference type="NCBI Taxonomy" id="38282"/>
    <lineage>
        <taxon>Bacteria</taxon>
        <taxon>Bacillati</taxon>
        <taxon>Bacillota</taxon>
        <taxon>Bacilli</taxon>
        <taxon>Bacillales</taxon>
        <taxon>Bacillaceae</taxon>
        <taxon>Evansella</taxon>
    </lineage>
</organism>
<evidence type="ECO:0000313" key="5">
    <source>
        <dbReference type="Proteomes" id="UP001230005"/>
    </source>
</evidence>
<feature type="domain" description="Fumarylacetoacetase-like C-terminal" evidence="3">
    <location>
        <begin position="7"/>
        <end position="194"/>
    </location>
</feature>
<dbReference type="RefSeq" id="WP_307323305.1">
    <property type="nucleotide sequence ID" value="NZ_JAUSUG010000004.1"/>
</dbReference>
<reference evidence="4 5" key="1">
    <citation type="submission" date="2023-07" db="EMBL/GenBank/DDBJ databases">
        <title>Genomic Encyclopedia of Type Strains, Phase IV (KMG-IV): sequencing the most valuable type-strain genomes for metagenomic binning, comparative biology and taxonomic classification.</title>
        <authorList>
            <person name="Goeker M."/>
        </authorList>
    </citation>
    <scope>NUCLEOTIDE SEQUENCE [LARGE SCALE GENOMIC DNA]</scope>
    <source>
        <strain evidence="4 5">DSM 9768</strain>
    </source>
</reference>
<evidence type="ECO:0000256" key="1">
    <source>
        <dbReference type="ARBA" id="ARBA00010211"/>
    </source>
</evidence>
<accession>A0ABT9ZRW9</accession>
<protein>
    <submittedName>
        <fullName evidence="4">2-keto-4-pentenoate hydratase/2-oxohepta-3-ene-1,7-dioic acid hydratase in catechol pathway</fullName>
    </submittedName>
</protein>
<keyword evidence="5" id="KW-1185">Reference proteome</keyword>
<comment type="caution">
    <text evidence="4">The sequence shown here is derived from an EMBL/GenBank/DDBJ whole genome shotgun (WGS) entry which is preliminary data.</text>
</comment>
<sequence length="212" mass="23887">MDQIKNIFCIGRNYANHAKELGNEIPSSPILFSKPTHSLVKADGKSISFPKNRGEIHHELEIVLYIETEVPEIFEVEEVVSKMALGIDFTLRDEQAVLKEKGHPWLKAKGFRNSSVITEFWSFPGIDACTKTDFSLLKNGHTVQIGNITDMMFDFKEIIKQCNQYFGLGKGDILYTGTPEGVGAIKHGDTLALRWGNEEKGRFSVTMEQNCF</sequence>
<dbReference type="PANTHER" id="PTHR11820">
    <property type="entry name" value="ACYLPYRUVASE"/>
    <property type="match status" value="1"/>
</dbReference>
<dbReference type="Gene3D" id="3.90.850.10">
    <property type="entry name" value="Fumarylacetoacetase-like, C-terminal domain"/>
    <property type="match status" value="1"/>
</dbReference>
<dbReference type="InterPro" id="IPR011234">
    <property type="entry name" value="Fumarylacetoacetase-like_C"/>
</dbReference>
<dbReference type="Pfam" id="PF01557">
    <property type="entry name" value="FAA_hydrolase"/>
    <property type="match status" value="1"/>
</dbReference>
<dbReference type="InterPro" id="IPR036663">
    <property type="entry name" value="Fumarylacetoacetase_C_sf"/>
</dbReference>
<evidence type="ECO:0000256" key="2">
    <source>
        <dbReference type="ARBA" id="ARBA00022723"/>
    </source>
</evidence>
<evidence type="ECO:0000259" key="3">
    <source>
        <dbReference type="Pfam" id="PF01557"/>
    </source>
</evidence>